<dbReference type="AlphaFoldDB" id="D4MUH9"/>
<dbReference type="PATRIC" id="fig|245018.3.peg.2460"/>
<proteinExistence type="predicted"/>
<accession>D4MUH9</accession>
<sequence>MKKSKNLKRIGAVMLSLVLAVSTVFTTTAVSEKKVSAQAEIKNKKQLQR</sequence>
<organism evidence="2 3">
    <name type="scientific">Anaerostipes hadrus</name>
    <dbReference type="NCBI Taxonomy" id="649756"/>
    <lineage>
        <taxon>Bacteria</taxon>
        <taxon>Bacillati</taxon>
        <taxon>Bacillota</taxon>
        <taxon>Clostridia</taxon>
        <taxon>Lachnospirales</taxon>
        <taxon>Lachnospiraceae</taxon>
        <taxon>Anaerostipes</taxon>
    </lineage>
</organism>
<dbReference type="Proteomes" id="UP000008960">
    <property type="component" value="Chromosome"/>
</dbReference>
<feature type="signal peptide" evidence="1">
    <location>
        <begin position="1"/>
        <end position="26"/>
    </location>
</feature>
<keyword evidence="1" id="KW-0732">Signal</keyword>
<dbReference type="EMBL" id="FP929061">
    <property type="protein sequence ID" value="CBL39045.1"/>
    <property type="molecule type" value="Genomic_DNA"/>
</dbReference>
<protein>
    <submittedName>
        <fullName evidence="2">Uncharacterized protein</fullName>
    </submittedName>
</protein>
<gene>
    <name evidence="2" type="ORF">CL2_21780</name>
</gene>
<evidence type="ECO:0000313" key="3">
    <source>
        <dbReference type="Proteomes" id="UP000008960"/>
    </source>
</evidence>
<dbReference type="RefSeq" id="WP_015530652.1">
    <property type="nucleotide sequence ID" value="NC_021016.1"/>
</dbReference>
<evidence type="ECO:0000256" key="1">
    <source>
        <dbReference type="SAM" id="SignalP"/>
    </source>
</evidence>
<reference evidence="2 3" key="2">
    <citation type="submission" date="2010-03" db="EMBL/GenBank/DDBJ databases">
        <authorList>
            <person name="Pajon A."/>
        </authorList>
    </citation>
    <scope>NUCLEOTIDE SEQUENCE [LARGE SCALE GENOMIC DNA]</scope>
    <source>
        <strain evidence="2 3">SSC/2</strain>
    </source>
</reference>
<name>D4MUH9_ANAHA</name>
<dbReference type="KEGG" id="bprl:CL2_21780"/>
<evidence type="ECO:0000313" key="2">
    <source>
        <dbReference type="EMBL" id="CBL39045.1"/>
    </source>
</evidence>
<reference evidence="2 3" key="1">
    <citation type="submission" date="2010-03" db="EMBL/GenBank/DDBJ databases">
        <title>The genome sequence of Clostridiales sp. SSC/2.</title>
        <authorList>
            <consortium name="metaHIT consortium -- http://www.metahit.eu/"/>
            <person name="Pajon A."/>
            <person name="Turner K."/>
            <person name="Parkhill J."/>
            <person name="Duncan S."/>
            <person name="Flint H."/>
        </authorList>
    </citation>
    <scope>NUCLEOTIDE SEQUENCE [LARGE SCALE GENOMIC DNA]</scope>
    <source>
        <strain evidence="2 3">SSC/2</strain>
    </source>
</reference>
<feature type="chain" id="PRO_5038922311" evidence="1">
    <location>
        <begin position="27"/>
        <end position="49"/>
    </location>
</feature>